<evidence type="ECO:0000313" key="2">
    <source>
        <dbReference type="Proteomes" id="UP000015106"/>
    </source>
</evidence>
<organism evidence="1 2">
    <name type="scientific">Triticum urartu</name>
    <name type="common">Red wild einkorn</name>
    <name type="synonym">Crithodium urartu</name>
    <dbReference type="NCBI Taxonomy" id="4572"/>
    <lineage>
        <taxon>Eukaryota</taxon>
        <taxon>Viridiplantae</taxon>
        <taxon>Streptophyta</taxon>
        <taxon>Embryophyta</taxon>
        <taxon>Tracheophyta</taxon>
        <taxon>Spermatophyta</taxon>
        <taxon>Magnoliopsida</taxon>
        <taxon>Liliopsida</taxon>
        <taxon>Poales</taxon>
        <taxon>Poaceae</taxon>
        <taxon>BOP clade</taxon>
        <taxon>Pooideae</taxon>
        <taxon>Triticodae</taxon>
        <taxon>Triticeae</taxon>
        <taxon>Triticinae</taxon>
        <taxon>Triticum</taxon>
    </lineage>
</organism>
<keyword evidence="2" id="KW-1185">Reference proteome</keyword>
<dbReference type="Proteomes" id="UP000015106">
    <property type="component" value="Chromosome 1"/>
</dbReference>
<protein>
    <submittedName>
        <fullName evidence="1">Uncharacterized protein</fullName>
    </submittedName>
</protein>
<reference evidence="1" key="3">
    <citation type="submission" date="2022-06" db="UniProtKB">
        <authorList>
            <consortium name="EnsemblPlants"/>
        </authorList>
    </citation>
    <scope>IDENTIFICATION</scope>
</reference>
<dbReference type="AlphaFoldDB" id="A0A8R7JYL1"/>
<accession>A0A8R7JYL1</accession>
<dbReference type="Gramene" id="TuG1812G0100000698.01.T01">
    <property type="protein sequence ID" value="TuG1812G0100000698.01.T01"/>
    <property type="gene ID" value="TuG1812G0100000698.01"/>
</dbReference>
<dbReference type="EnsemblPlants" id="TuG1812G0100000698.01.T01">
    <property type="protein sequence ID" value="TuG1812G0100000698.01.T01"/>
    <property type="gene ID" value="TuG1812G0100000698.01"/>
</dbReference>
<reference evidence="2" key="1">
    <citation type="journal article" date="2013" name="Nature">
        <title>Draft genome of the wheat A-genome progenitor Triticum urartu.</title>
        <authorList>
            <person name="Ling H.Q."/>
            <person name="Zhao S."/>
            <person name="Liu D."/>
            <person name="Wang J."/>
            <person name="Sun H."/>
            <person name="Zhang C."/>
            <person name="Fan H."/>
            <person name="Li D."/>
            <person name="Dong L."/>
            <person name="Tao Y."/>
            <person name="Gao C."/>
            <person name="Wu H."/>
            <person name="Li Y."/>
            <person name="Cui Y."/>
            <person name="Guo X."/>
            <person name="Zheng S."/>
            <person name="Wang B."/>
            <person name="Yu K."/>
            <person name="Liang Q."/>
            <person name="Yang W."/>
            <person name="Lou X."/>
            <person name="Chen J."/>
            <person name="Feng M."/>
            <person name="Jian J."/>
            <person name="Zhang X."/>
            <person name="Luo G."/>
            <person name="Jiang Y."/>
            <person name="Liu J."/>
            <person name="Wang Z."/>
            <person name="Sha Y."/>
            <person name="Zhang B."/>
            <person name="Wu H."/>
            <person name="Tang D."/>
            <person name="Shen Q."/>
            <person name="Xue P."/>
            <person name="Zou S."/>
            <person name="Wang X."/>
            <person name="Liu X."/>
            <person name="Wang F."/>
            <person name="Yang Y."/>
            <person name="An X."/>
            <person name="Dong Z."/>
            <person name="Zhang K."/>
            <person name="Zhang X."/>
            <person name="Luo M.C."/>
            <person name="Dvorak J."/>
            <person name="Tong Y."/>
            <person name="Wang J."/>
            <person name="Yang H."/>
            <person name="Li Z."/>
            <person name="Wang D."/>
            <person name="Zhang A."/>
            <person name="Wang J."/>
        </authorList>
    </citation>
    <scope>NUCLEOTIDE SEQUENCE</scope>
    <source>
        <strain evidence="2">cv. G1812</strain>
    </source>
</reference>
<sequence length="42" mass="4564">MATWARKAHSHVSKGFAMTRLNFGQGVWKGGFLQAVGSDTNL</sequence>
<proteinExistence type="predicted"/>
<name>A0A8R7JYL1_TRIUA</name>
<evidence type="ECO:0000313" key="1">
    <source>
        <dbReference type="EnsemblPlants" id="TuG1812G0100000698.01.T01"/>
    </source>
</evidence>
<reference evidence="1" key="2">
    <citation type="submission" date="2018-03" db="EMBL/GenBank/DDBJ databases">
        <title>The Triticum urartu genome reveals the dynamic nature of wheat genome evolution.</title>
        <authorList>
            <person name="Ling H."/>
            <person name="Ma B."/>
            <person name="Shi X."/>
            <person name="Liu H."/>
            <person name="Dong L."/>
            <person name="Sun H."/>
            <person name="Cao Y."/>
            <person name="Gao Q."/>
            <person name="Zheng S."/>
            <person name="Li Y."/>
            <person name="Yu Y."/>
            <person name="Du H."/>
            <person name="Qi M."/>
            <person name="Li Y."/>
            <person name="Yu H."/>
            <person name="Cui Y."/>
            <person name="Wang N."/>
            <person name="Chen C."/>
            <person name="Wu H."/>
            <person name="Zhao Y."/>
            <person name="Zhang J."/>
            <person name="Li Y."/>
            <person name="Zhou W."/>
            <person name="Zhang B."/>
            <person name="Hu W."/>
            <person name="Eijk M."/>
            <person name="Tang J."/>
            <person name="Witsenboer H."/>
            <person name="Zhao S."/>
            <person name="Li Z."/>
            <person name="Zhang A."/>
            <person name="Wang D."/>
            <person name="Liang C."/>
        </authorList>
    </citation>
    <scope>NUCLEOTIDE SEQUENCE [LARGE SCALE GENOMIC DNA]</scope>
    <source>
        <strain evidence="1">cv. G1812</strain>
    </source>
</reference>